<gene>
    <name evidence="1" type="ORF">SAMEA4029010_CIC11G00000003692</name>
</gene>
<keyword evidence="2" id="KW-1185">Reference proteome</keyword>
<protein>
    <submittedName>
        <fullName evidence="1">CIC11C00000003692</fullName>
    </submittedName>
</protein>
<evidence type="ECO:0000313" key="2">
    <source>
        <dbReference type="Proteomes" id="UP000182334"/>
    </source>
</evidence>
<sequence>MRIACLFAVTVCLGIHNNYSHRLQRLIEQDLSRPEEYSAEGHYFLRVLKIHQILQRLDIPGDPAEAIELMKLAKESKAYGDYLFLWNYLKFTSRSEGGDLDLMSELAVMVTLLSPSFLPTLLNSTSNAKLKQYYSAVVNMIVEQDNRNGYGVGNNHDEGVSGIEHQLFFQEDWNWNYVGSKNCLSREEAVLKKLHEHSRIEQA</sequence>
<proteinExistence type="predicted"/>
<name>A0A1L0BSJ2_9ASCO</name>
<accession>A0A1L0BSJ2</accession>
<reference evidence="1 2" key="1">
    <citation type="submission" date="2016-10" db="EMBL/GenBank/DDBJ databases">
        <authorList>
            <person name="de Groot N.N."/>
        </authorList>
    </citation>
    <scope>NUCLEOTIDE SEQUENCE [LARGE SCALE GENOMIC DNA]</scope>
    <source>
        <strain evidence="1 2">CBS 141442</strain>
    </source>
</reference>
<dbReference type="AlphaFoldDB" id="A0A1L0BSJ2"/>
<dbReference type="EMBL" id="LT635759">
    <property type="protein sequence ID" value="SGZ54343.1"/>
    <property type="molecule type" value="Genomic_DNA"/>
</dbReference>
<evidence type="ECO:0000313" key="1">
    <source>
        <dbReference type="EMBL" id="SGZ54343.1"/>
    </source>
</evidence>
<organism evidence="1 2">
    <name type="scientific">Sungouiella intermedia</name>
    <dbReference type="NCBI Taxonomy" id="45354"/>
    <lineage>
        <taxon>Eukaryota</taxon>
        <taxon>Fungi</taxon>
        <taxon>Dikarya</taxon>
        <taxon>Ascomycota</taxon>
        <taxon>Saccharomycotina</taxon>
        <taxon>Pichiomycetes</taxon>
        <taxon>Metschnikowiaceae</taxon>
        <taxon>Sungouiella</taxon>
    </lineage>
</organism>
<dbReference type="Proteomes" id="UP000182334">
    <property type="component" value="Chromosome IV"/>
</dbReference>